<dbReference type="AlphaFoldDB" id="A0A368F561"/>
<dbReference type="Proteomes" id="UP000252519">
    <property type="component" value="Unassembled WGS sequence"/>
</dbReference>
<proteinExistence type="predicted"/>
<protein>
    <submittedName>
        <fullName evidence="2">Uncharacterized protein</fullName>
    </submittedName>
</protein>
<name>A0A368F561_ANCCA</name>
<evidence type="ECO:0000313" key="3">
    <source>
        <dbReference type="Proteomes" id="UP000252519"/>
    </source>
</evidence>
<dbReference type="EMBL" id="JOJR01004496">
    <property type="protein sequence ID" value="RCN27274.1"/>
    <property type="molecule type" value="Genomic_DNA"/>
</dbReference>
<sequence>MGKGQADPIRKASKGNERTTPEKILQWVKASGGESQAATSCHMWKLWN</sequence>
<accession>A0A368F561</accession>
<gene>
    <name evidence="2" type="ORF">ANCCAN_26993</name>
</gene>
<feature type="compositionally biased region" description="Basic and acidic residues" evidence="1">
    <location>
        <begin position="8"/>
        <end position="21"/>
    </location>
</feature>
<evidence type="ECO:0000313" key="2">
    <source>
        <dbReference type="EMBL" id="RCN27274.1"/>
    </source>
</evidence>
<reference evidence="2 3" key="1">
    <citation type="submission" date="2014-10" db="EMBL/GenBank/DDBJ databases">
        <title>Draft genome of the hookworm Ancylostoma caninum.</title>
        <authorList>
            <person name="Mitreva M."/>
        </authorList>
    </citation>
    <scope>NUCLEOTIDE SEQUENCE [LARGE SCALE GENOMIC DNA]</scope>
    <source>
        <strain evidence="2 3">Baltimore</strain>
    </source>
</reference>
<comment type="caution">
    <text evidence="2">The sequence shown here is derived from an EMBL/GenBank/DDBJ whole genome shotgun (WGS) entry which is preliminary data.</text>
</comment>
<feature type="non-terminal residue" evidence="2">
    <location>
        <position position="48"/>
    </location>
</feature>
<feature type="region of interest" description="Disordered" evidence="1">
    <location>
        <begin position="1"/>
        <end position="22"/>
    </location>
</feature>
<organism evidence="2 3">
    <name type="scientific">Ancylostoma caninum</name>
    <name type="common">Dog hookworm</name>
    <dbReference type="NCBI Taxonomy" id="29170"/>
    <lineage>
        <taxon>Eukaryota</taxon>
        <taxon>Metazoa</taxon>
        <taxon>Ecdysozoa</taxon>
        <taxon>Nematoda</taxon>
        <taxon>Chromadorea</taxon>
        <taxon>Rhabditida</taxon>
        <taxon>Rhabditina</taxon>
        <taxon>Rhabditomorpha</taxon>
        <taxon>Strongyloidea</taxon>
        <taxon>Ancylostomatidae</taxon>
        <taxon>Ancylostomatinae</taxon>
        <taxon>Ancylostoma</taxon>
    </lineage>
</organism>
<evidence type="ECO:0000256" key="1">
    <source>
        <dbReference type="SAM" id="MobiDB-lite"/>
    </source>
</evidence>
<keyword evidence="3" id="KW-1185">Reference proteome</keyword>